<feature type="domain" description="RING-type" evidence="6">
    <location>
        <begin position="10"/>
        <end position="59"/>
    </location>
</feature>
<dbReference type="PANTHER" id="PTHR25462">
    <property type="entry name" value="BONUS, ISOFORM C-RELATED"/>
    <property type="match status" value="1"/>
</dbReference>
<evidence type="ECO:0000256" key="2">
    <source>
        <dbReference type="ARBA" id="ARBA00022771"/>
    </source>
</evidence>
<dbReference type="SUPFAM" id="SSF101898">
    <property type="entry name" value="NHL repeat"/>
    <property type="match status" value="1"/>
</dbReference>
<dbReference type="PROSITE" id="PS00518">
    <property type="entry name" value="ZF_RING_1"/>
    <property type="match status" value="1"/>
</dbReference>
<accession>A0AAD9IVJ5</accession>
<gene>
    <name evidence="8" type="ORF">LSH36_1057g00079</name>
</gene>
<evidence type="ECO:0000256" key="4">
    <source>
        <dbReference type="PROSITE-ProRule" id="PRU00024"/>
    </source>
</evidence>
<keyword evidence="9" id="KW-1185">Reference proteome</keyword>
<dbReference type="PROSITE" id="PS50089">
    <property type="entry name" value="ZF_RING_2"/>
    <property type="match status" value="1"/>
</dbReference>
<dbReference type="InterPro" id="IPR011042">
    <property type="entry name" value="6-blade_b-propeller_TolB-like"/>
</dbReference>
<evidence type="ECO:0000256" key="1">
    <source>
        <dbReference type="ARBA" id="ARBA00022723"/>
    </source>
</evidence>
<feature type="domain" description="B box-type" evidence="7">
    <location>
        <begin position="247"/>
        <end position="297"/>
    </location>
</feature>
<dbReference type="Pfam" id="PF00643">
    <property type="entry name" value="zf-B_box"/>
    <property type="match status" value="1"/>
</dbReference>
<dbReference type="InterPro" id="IPR013083">
    <property type="entry name" value="Znf_RING/FYVE/PHD"/>
</dbReference>
<proteinExistence type="predicted"/>
<dbReference type="PANTHER" id="PTHR25462:SF296">
    <property type="entry name" value="MEIOTIC P26, ISOFORM F"/>
    <property type="match status" value="1"/>
</dbReference>
<reference evidence="8" key="1">
    <citation type="journal article" date="2023" name="Mol. Biol. Evol.">
        <title>Third-Generation Sequencing Reveals the Adaptive Role of the Epigenome in Three Deep-Sea Polychaetes.</title>
        <authorList>
            <person name="Perez M."/>
            <person name="Aroh O."/>
            <person name="Sun Y."/>
            <person name="Lan Y."/>
            <person name="Juniper S.K."/>
            <person name="Young C.R."/>
            <person name="Angers B."/>
            <person name="Qian P.Y."/>
        </authorList>
    </citation>
    <scope>NUCLEOTIDE SEQUENCE</scope>
    <source>
        <strain evidence="8">P08H-3</strain>
    </source>
</reference>
<dbReference type="PROSITE" id="PS50119">
    <property type="entry name" value="ZF_BBOX"/>
    <property type="match status" value="2"/>
</dbReference>
<organism evidence="8 9">
    <name type="scientific">Paralvinella palmiformis</name>
    <dbReference type="NCBI Taxonomy" id="53620"/>
    <lineage>
        <taxon>Eukaryota</taxon>
        <taxon>Metazoa</taxon>
        <taxon>Spiralia</taxon>
        <taxon>Lophotrochozoa</taxon>
        <taxon>Annelida</taxon>
        <taxon>Polychaeta</taxon>
        <taxon>Sedentaria</taxon>
        <taxon>Canalipalpata</taxon>
        <taxon>Terebellida</taxon>
        <taxon>Terebelliformia</taxon>
        <taxon>Alvinellidae</taxon>
        <taxon>Paralvinella</taxon>
    </lineage>
</organism>
<sequence length="808" mass="89831">MEDRSDKVQCTVCKTTPIAPRLFPCGHVVCVKCLARIISNRYEEDGNPKPTKHNQCPTCLKSFQMPADGLERLPSENQRTVKSANSVEAKGSTAEETQIKSNFVEKSIAFTESSKNMIPTDEQQKKESFVENSKSFIPSDESEETDSSTESSANVVVGDDSRKMDELPVIDAVMNPTEVFTATLSMALNHDDKTGHLYDDFVDVRLPLQNPLMSTLSDKPFDDEFDVHTSEGGSSYDDDVHSNTSNDVNNLCSICKLGQKYISATSYCISCGCLVCAACTKIHQEHSPDREHVLARLSNNNLRTVLCRAHDQLIRFFCVTCCTPVCKACLMEQHSQHKMTDFTATEREDDTARGFGRHVKSILKELLAQKRGLTKGYEVTELNRRETNMLIIRSIDSHIRYLQEKRQELVDNSDRYHGLVKEQMNVVERQVDRATAIMQDIQLKVDTSMYPLPPHSHVVPAVFPITVIQKRFSGVSFPAKDHRDFGITDCKYTLGTIPDAGKLNMGIPVSESELAEVQQIRQNRTFRIKVVWNKAVQARDAHFLPNSKDLLFTDIGKGYTIHKLNCDGKLAPLMVGLSGFAGRCCTFGLNRYNGYKVIGYKPEAKGNDMVLTVFDGDADGTDVNFVGATFPPGYDTLVSLTVTLDGLIVAILSDDVERPTKTSICCFSQQGHLLWQRNTSPSSRAGDLSDPCFVAVDKLDRLIVSDSDGSKVNIYTCDGSHLLSFPGLEVGAARVTPTGICLDSRGRILVSFHDLKVVSLFTPNGNFIRHVVQTIGPPLGISLCDEDRYLVVAIEDHGLWLYNLLDFD</sequence>
<feature type="region of interest" description="Disordered" evidence="5">
    <location>
        <begin position="115"/>
        <end position="154"/>
    </location>
</feature>
<keyword evidence="1" id="KW-0479">Metal-binding</keyword>
<dbReference type="Gene3D" id="3.30.160.60">
    <property type="entry name" value="Classic Zinc Finger"/>
    <property type="match status" value="1"/>
</dbReference>
<protein>
    <submittedName>
        <fullName evidence="8">Uncharacterized protein</fullName>
    </submittedName>
</protein>
<dbReference type="GO" id="GO:0008270">
    <property type="term" value="F:zinc ion binding"/>
    <property type="evidence" value="ECO:0007669"/>
    <property type="project" value="UniProtKB-KW"/>
</dbReference>
<dbReference type="InterPro" id="IPR047153">
    <property type="entry name" value="TRIM45/56/19-like"/>
</dbReference>
<dbReference type="Proteomes" id="UP001208570">
    <property type="component" value="Unassembled WGS sequence"/>
</dbReference>
<dbReference type="Pfam" id="PF00097">
    <property type="entry name" value="zf-C3HC4"/>
    <property type="match status" value="1"/>
</dbReference>
<comment type="caution">
    <text evidence="8">The sequence shown here is derived from an EMBL/GenBank/DDBJ whole genome shotgun (WGS) entry which is preliminary data.</text>
</comment>
<dbReference type="Gene3D" id="2.120.10.30">
    <property type="entry name" value="TolB, C-terminal domain"/>
    <property type="match status" value="1"/>
</dbReference>
<evidence type="ECO:0000259" key="6">
    <source>
        <dbReference type="PROSITE" id="PS50089"/>
    </source>
</evidence>
<dbReference type="AlphaFoldDB" id="A0AAD9IVJ5"/>
<dbReference type="InterPro" id="IPR017907">
    <property type="entry name" value="Znf_RING_CS"/>
</dbReference>
<dbReference type="CDD" id="cd19757">
    <property type="entry name" value="Bbox1"/>
    <property type="match status" value="1"/>
</dbReference>
<name>A0AAD9IVJ5_9ANNE</name>
<evidence type="ECO:0000256" key="5">
    <source>
        <dbReference type="SAM" id="MobiDB-lite"/>
    </source>
</evidence>
<dbReference type="SUPFAM" id="SSF57845">
    <property type="entry name" value="B-box zinc-binding domain"/>
    <property type="match status" value="1"/>
</dbReference>
<dbReference type="EMBL" id="JAODUP010001057">
    <property type="protein sequence ID" value="KAK2141689.1"/>
    <property type="molecule type" value="Genomic_DNA"/>
</dbReference>
<evidence type="ECO:0000259" key="7">
    <source>
        <dbReference type="PROSITE" id="PS50119"/>
    </source>
</evidence>
<dbReference type="SUPFAM" id="SSF57850">
    <property type="entry name" value="RING/U-box"/>
    <property type="match status" value="1"/>
</dbReference>
<keyword evidence="2 4" id="KW-0863">Zinc-finger</keyword>
<evidence type="ECO:0000313" key="8">
    <source>
        <dbReference type="EMBL" id="KAK2141689.1"/>
    </source>
</evidence>
<dbReference type="Gene3D" id="3.30.40.10">
    <property type="entry name" value="Zinc/RING finger domain, C3HC4 (zinc finger)"/>
    <property type="match status" value="1"/>
</dbReference>
<dbReference type="SMART" id="SM00336">
    <property type="entry name" value="BBOX"/>
    <property type="match status" value="2"/>
</dbReference>
<dbReference type="InterPro" id="IPR000315">
    <property type="entry name" value="Znf_B-box"/>
</dbReference>
<evidence type="ECO:0000313" key="9">
    <source>
        <dbReference type="Proteomes" id="UP001208570"/>
    </source>
</evidence>
<dbReference type="GO" id="GO:0061630">
    <property type="term" value="F:ubiquitin protein ligase activity"/>
    <property type="evidence" value="ECO:0007669"/>
    <property type="project" value="TreeGrafter"/>
</dbReference>
<feature type="domain" description="B box-type" evidence="7">
    <location>
        <begin position="302"/>
        <end position="342"/>
    </location>
</feature>
<dbReference type="SMART" id="SM00184">
    <property type="entry name" value="RING"/>
    <property type="match status" value="2"/>
</dbReference>
<keyword evidence="3" id="KW-0862">Zinc</keyword>
<dbReference type="InterPro" id="IPR001841">
    <property type="entry name" value="Znf_RING"/>
</dbReference>
<dbReference type="InterPro" id="IPR018957">
    <property type="entry name" value="Znf_C3HC4_RING-type"/>
</dbReference>
<evidence type="ECO:0000256" key="3">
    <source>
        <dbReference type="ARBA" id="ARBA00022833"/>
    </source>
</evidence>